<accession>A0A934VHF7</accession>
<keyword evidence="1" id="KW-0472">Membrane</keyword>
<sequence length="61" mass="6244">MIKRVFGIIFLLLGVGIYLAGGRGPLEGPVGLTLSLLGGSFCAIAGAILIGKSVLEGNDWE</sequence>
<dbReference type="AlphaFoldDB" id="A0A934VHF7"/>
<proteinExistence type="predicted"/>
<reference evidence="2" key="1">
    <citation type="submission" date="2021-01" db="EMBL/GenBank/DDBJ databases">
        <title>Modified the classification status of verrucomicrobia.</title>
        <authorList>
            <person name="Feng X."/>
        </authorList>
    </citation>
    <scope>NUCLEOTIDE SEQUENCE</scope>
    <source>
        <strain evidence="2">KCTC 12986</strain>
    </source>
</reference>
<evidence type="ECO:0000313" key="2">
    <source>
        <dbReference type="EMBL" id="MBK1833898.1"/>
    </source>
</evidence>
<keyword evidence="3" id="KW-1185">Reference proteome</keyword>
<dbReference type="RefSeq" id="WP_200391334.1">
    <property type="nucleotide sequence ID" value="NZ_JAENIO010000015.1"/>
</dbReference>
<keyword evidence="1" id="KW-1133">Transmembrane helix</keyword>
<protein>
    <submittedName>
        <fullName evidence="2">Uncharacterized protein</fullName>
    </submittedName>
</protein>
<organism evidence="2 3">
    <name type="scientific">Roseibacillus ishigakijimensis</name>
    <dbReference type="NCBI Taxonomy" id="454146"/>
    <lineage>
        <taxon>Bacteria</taxon>
        <taxon>Pseudomonadati</taxon>
        <taxon>Verrucomicrobiota</taxon>
        <taxon>Verrucomicrobiia</taxon>
        <taxon>Verrucomicrobiales</taxon>
        <taxon>Verrucomicrobiaceae</taxon>
        <taxon>Roseibacillus</taxon>
    </lineage>
</organism>
<name>A0A934VHF7_9BACT</name>
<dbReference type="EMBL" id="JAENIO010000015">
    <property type="protein sequence ID" value="MBK1833898.1"/>
    <property type="molecule type" value="Genomic_DNA"/>
</dbReference>
<dbReference type="Proteomes" id="UP000604083">
    <property type="component" value="Unassembled WGS sequence"/>
</dbReference>
<feature type="transmembrane region" description="Helical" evidence="1">
    <location>
        <begin position="32"/>
        <end position="51"/>
    </location>
</feature>
<keyword evidence="1" id="KW-0812">Transmembrane</keyword>
<evidence type="ECO:0000313" key="3">
    <source>
        <dbReference type="Proteomes" id="UP000604083"/>
    </source>
</evidence>
<gene>
    <name evidence="2" type="ORF">JIN78_07490</name>
</gene>
<comment type="caution">
    <text evidence="2">The sequence shown here is derived from an EMBL/GenBank/DDBJ whole genome shotgun (WGS) entry which is preliminary data.</text>
</comment>
<evidence type="ECO:0000256" key="1">
    <source>
        <dbReference type="SAM" id="Phobius"/>
    </source>
</evidence>